<gene>
    <name evidence="1" type="ORF">KTN04_13110</name>
</gene>
<accession>A0ABS6MEX1</accession>
<dbReference type="Pfam" id="PF10741">
    <property type="entry name" value="T2SSM_b"/>
    <property type="match status" value="1"/>
</dbReference>
<dbReference type="NCBIfam" id="NF040576">
    <property type="entry name" value="T2SS_GspM_XpsM"/>
    <property type="match status" value="1"/>
</dbReference>
<dbReference type="Proteomes" id="UP000755551">
    <property type="component" value="Unassembled WGS sequence"/>
</dbReference>
<keyword evidence="2" id="KW-1185">Reference proteome</keyword>
<comment type="caution">
    <text evidence="1">The sequence shown here is derived from an EMBL/GenBank/DDBJ whole genome shotgun (WGS) entry which is preliminary data.</text>
</comment>
<protein>
    <submittedName>
        <fullName evidence="1">Type II secretion system protein M</fullName>
    </submittedName>
</protein>
<dbReference type="InterPro" id="IPR034756">
    <property type="entry name" value="T2SSM_b"/>
</dbReference>
<name>A0ABS6MEX1_9GAMM</name>
<evidence type="ECO:0000313" key="2">
    <source>
        <dbReference type="Proteomes" id="UP000755551"/>
    </source>
</evidence>
<evidence type="ECO:0000313" key="1">
    <source>
        <dbReference type="EMBL" id="MBV0934277.1"/>
    </source>
</evidence>
<organism evidence="1 2">
    <name type="scientific">Marinobacterium weihaiense</name>
    <dbReference type="NCBI Taxonomy" id="2851016"/>
    <lineage>
        <taxon>Bacteria</taxon>
        <taxon>Pseudomonadati</taxon>
        <taxon>Pseudomonadota</taxon>
        <taxon>Gammaproteobacteria</taxon>
        <taxon>Oceanospirillales</taxon>
        <taxon>Oceanospirillaceae</taxon>
        <taxon>Marinobacterium</taxon>
    </lineage>
</organism>
<dbReference type="RefSeq" id="WP_217335686.1">
    <property type="nucleotide sequence ID" value="NZ_JAHQZT010000019.1"/>
</dbReference>
<proteinExistence type="predicted"/>
<sequence length="189" mass="21143">MNRTTRSRWLALALLLIVILVLVRLLLLPLWHQWAALATDVDQLETRQAVYERLISALPEQQQRLEQLEAQASLEPLTLDESTPALAAARLQQLLHARAGQEGMQVISTQIINTEESGTLQPVAIQAQLRGSLAELVGLLYQLEGGQPLLFIDTLVVLSNPRAQRQPERRDHLDVRLNLTGYTPEEAVP</sequence>
<reference evidence="1 2" key="1">
    <citation type="submission" date="2021-06" db="EMBL/GenBank/DDBJ databases">
        <title>Bacterium isolated from marine sediment.</title>
        <authorList>
            <person name="Zhu K.-L."/>
            <person name="Du Z.-J."/>
            <person name="Liang Q.-Y."/>
        </authorList>
    </citation>
    <scope>NUCLEOTIDE SEQUENCE [LARGE SCALE GENOMIC DNA]</scope>
    <source>
        <strain evidence="1 2">A346</strain>
    </source>
</reference>
<dbReference type="EMBL" id="JAHQZT010000019">
    <property type="protein sequence ID" value="MBV0934277.1"/>
    <property type="molecule type" value="Genomic_DNA"/>
</dbReference>